<dbReference type="PANTHER" id="PTHR43158">
    <property type="entry name" value="SKFA PEPTIDE EXPORT ATP-BINDING PROTEIN SKFE"/>
    <property type="match status" value="1"/>
</dbReference>
<dbReference type="GO" id="GO:0005524">
    <property type="term" value="F:ATP binding"/>
    <property type="evidence" value="ECO:0007669"/>
    <property type="project" value="UniProtKB-KW"/>
</dbReference>
<dbReference type="PROSITE" id="PS50893">
    <property type="entry name" value="ABC_TRANSPORTER_2"/>
    <property type="match status" value="1"/>
</dbReference>
<dbReference type="KEGG" id="cmd:B841_00090"/>
<organism evidence="4 5">
    <name type="scientific">Corynebacterium maris DSM 45190</name>
    <dbReference type="NCBI Taxonomy" id="1224163"/>
    <lineage>
        <taxon>Bacteria</taxon>
        <taxon>Bacillati</taxon>
        <taxon>Actinomycetota</taxon>
        <taxon>Actinomycetes</taxon>
        <taxon>Mycobacteriales</taxon>
        <taxon>Corynebacteriaceae</taxon>
        <taxon>Corynebacterium</taxon>
    </lineage>
</organism>
<keyword evidence="2" id="KW-0067">ATP-binding</keyword>
<dbReference type="AlphaFoldDB" id="S5TF24"/>
<protein>
    <submittedName>
        <fullName evidence="4">ABC transporter--like protein</fullName>
    </submittedName>
</protein>
<dbReference type="PATRIC" id="fig|1224163.3.peg.17"/>
<dbReference type="eggNOG" id="COG1119">
    <property type="taxonomic scope" value="Bacteria"/>
</dbReference>
<feature type="domain" description="ABC transporter" evidence="3">
    <location>
        <begin position="2"/>
        <end position="226"/>
    </location>
</feature>
<keyword evidence="5" id="KW-1185">Reference proteome</keyword>
<dbReference type="InterPro" id="IPR027417">
    <property type="entry name" value="P-loop_NTPase"/>
</dbReference>
<evidence type="ECO:0000256" key="1">
    <source>
        <dbReference type="ARBA" id="ARBA00022741"/>
    </source>
</evidence>
<proteinExistence type="predicted"/>
<evidence type="ECO:0000256" key="2">
    <source>
        <dbReference type="ARBA" id="ARBA00022840"/>
    </source>
</evidence>
<dbReference type="Gene3D" id="3.40.50.300">
    <property type="entry name" value="P-loop containing nucleotide triphosphate hydrolases"/>
    <property type="match status" value="1"/>
</dbReference>
<dbReference type="InterPro" id="IPR003593">
    <property type="entry name" value="AAA+_ATPase"/>
</dbReference>
<keyword evidence="1" id="KW-0547">Nucleotide-binding</keyword>
<dbReference type="SUPFAM" id="SSF52540">
    <property type="entry name" value="P-loop containing nucleoside triphosphate hydrolases"/>
    <property type="match status" value="1"/>
</dbReference>
<dbReference type="SMART" id="SM00382">
    <property type="entry name" value="AAA"/>
    <property type="match status" value="1"/>
</dbReference>
<dbReference type="InterPro" id="IPR003439">
    <property type="entry name" value="ABC_transporter-like_ATP-bd"/>
</dbReference>
<accession>S5TF24</accession>
<dbReference type="GO" id="GO:0016887">
    <property type="term" value="F:ATP hydrolysis activity"/>
    <property type="evidence" value="ECO:0007669"/>
    <property type="project" value="InterPro"/>
</dbReference>
<dbReference type="HOGENOM" id="CLU_000604_1_11_11"/>
<name>S5TF24_9CORY</name>
<dbReference type="EMBL" id="CP003924">
    <property type="protein sequence ID" value="AGS33501.1"/>
    <property type="molecule type" value="Genomic_DNA"/>
</dbReference>
<dbReference type="Pfam" id="PF00005">
    <property type="entry name" value="ABC_tran"/>
    <property type="match status" value="1"/>
</dbReference>
<reference evidence="4 5" key="1">
    <citation type="submission" date="2012-11" db="EMBL/GenBank/DDBJ databases">
        <title>The complete genome sequence of Corynebacterium maris Coryn-1 (=DSM 45190).</title>
        <authorList>
            <person name="Schaffert L."/>
            <person name="Albersmeier A."/>
            <person name="Kalinowski J."/>
            <person name="Ruckert C."/>
        </authorList>
    </citation>
    <scope>NUCLEOTIDE SEQUENCE [LARGE SCALE GENOMIC DNA]</scope>
    <source>
        <strain evidence="5">Coryn-1</strain>
    </source>
</reference>
<dbReference type="PANTHER" id="PTHR43158:SF2">
    <property type="entry name" value="SKFA PEPTIDE EXPORT ATP-BINDING PROTEIN SKFE"/>
    <property type="match status" value="1"/>
</dbReference>
<dbReference type="Proteomes" id="UP000015388">
    <property type="component" value="Chromosome"/>
</dbReference>
<dbReference type="STRING" id="1224163.B841_00090"/>
<evidence type="ECO:0000259" key="3">
    <source>
        <dbReference type="PROSITE" id="PS50893"/>
    </source>
</evidence>
<evidence type="ECO:0000313" key="5">
    <source>
        <dbReference type="Proteomes" id="UP000015388"/>
    </source>
</evidence>
<evidence type="ECO:0000313" key="4">
    <source>
        <dbReference type="EMBL" id="AGS33501.1"/>
    </source>
</evidence>
<gene>
    <name evidence="4" type="ORF">B841_00090</name>
</gene>
<sequence length="242" mass="26145">MVRQGKTLLDDVAWRVDDGEHWAMLGPNGAGKSTLLSLAGAVNFPTSGTVRILGETMGAVEIRRLRERIGHVNPRHPVRSSMTARDVVLAGLTGTTERMTRWEPSPAESARADELLIEFGLDGTLRWPTMSQGERGRALIARALIADPELVLFDEPTTGLDVAAREQFLTSMDALPMTTVTVTHHLEELPKTTTHALLIAGGRVLAAGPADEVLTSANVSACFDYPLTVTRDDGRWVARATG</sequence>